<accession>A0AA90H3D4</accession>
<dbReference type="InterPro" id="IPR003439">
    <property type="entry name" value="ABC_transporter-like_ATP-bd"/>
</dbReference>
<evidence type="ECO:0000256" key="3">
    <source>
        <dbReference type="ARBA" id="ARBA00022448"/>
    </source>
</evidence>
<evidence type="ECO:0000313" key="14">
    <source>
        <dbReference type="Proteomes" id="UP001156398"/>
    </source>
</evidence>
<evidence type="ECO:0000256" key="6">
    <source>
        <dbReference type="ARBA" id="ARBA00022840"/>
    </source>
</evidence>
<keyword evidence="4" id="KW-1003">Cell membrane</keyword>
<dbReference type="SMART" id="SM00382">
    <property type="entry name" value="AAA"/>
    <property type="match status" value="1"/>
</dbReference>
<evidence type="ECO:0000313" key="12">
    <source>
        <dbReference type="EMBL" id="MDI5961814.1"/>
    </source>
</evidence>
<gene>
    <name evidence="12" type="ORF">POF43_003590</name>
    <name evidence="13" type="ORF">POF50_029170</name>
</gene>
<dbReference type="InterPro" id="IPR017871">
    <property type="entry name" value="ABC_transporter-like_CS"/>
</dbReference>
<dbReference type="EMBL" id="JAAGKO020000003">
    <property type="protein sequence ID" value="MDI5961814.1"/>
    <property type="molecule type" value="Genomic_DNA"/>
</dbReference>
<dbReference type="AlphaFoldDB" id="A0AA90H3D4"/>
<sequence>MTIISVEDLTKRYGDRTVLDGVSFSVRQGEIFGLLGPNGAGKTTTVECLEGMRTPDAGTVRVLGLDPARQTRRLRRSVGIQLQESQLQDALRVGEALELYASFHPRPRDTGELLEQWGLAGQRRTRFGRLSGGQKQRLFIALALVGDPEVVFLDELTTGLDPQGRRETWDLVRDVRDSGVTVVLVSHLMDEVTALCDRAAVLDGGRIVAEGTPADLVAATGTPVTVSFRPTAPLDLDLLAALPSVERVVSTGGTVEVSGAGPVVDEVTATLARGGIVVAGLRIRERTLDDAYVRITGGDA</sequence>
<dbReference type="InterPro" id="IPR050763">
    <property type="entry name" value="ABC_transporter_ATP-binding"/>
</dbReference>
<dbReference type="GO" id="GO:0046677">
    <property type="term" value="P:response to antibiotic"/>
    <property type="evidence" value="ECO:0007669"/>
    <property type="project" value="UniProtKB-KW"/>
</dbReference>
<evidence type="ECO:0000259" key="11">
    <source>
        <dbReference type="PROSITE" id="PS50893"/>
    </source>
</evidence>
<reference evidence="13 14" key="1">
    <citation type="submission" date="2023-05" db="EMBL/GenBank/DDBJ databases">
        <title>Streptantibioticus silvisoli sp. nov., acidotolerant actinomycetes 1 from pine litter.</title>
        <authorList>
            <person name="Swiecimska M."/>
            <person name="Golinska P."/>
            <person name="Sangal V."/>
            <person name="Wachnowicz B."/>
            <person name="Goodfellow M."/>
        </authorList>
    </citation>
    <scope>NUCLEOTIDE SEQUENCE</scope>
    <source>
        <strain evidence="13">SL13</strain>
        <strain evidence="12 14">SL54</strain>
    </source>
</reference>
<name>A0AA90H3D4_9ACTN</name>
<dbReference type="GO" id="GO:0005886">
    <property type="term" value="C:plasma membrane"/>
    <property type="evidence" value="ECO:0007669"/>
    <property type="project" value="UniProtKB-SubCell"/>
</dbReference>
<keyword evidence="6 13" id="KW-0067">ATP-binding</keyword>
<dbReference type="CDD" id="cd03230">
    <property type="entry name" value="ABC_DR_subfamily_A"/>
    <property type="match status" value="1"/>
</dbReference>
<protein>
    <recommendedName>
        <fullName evidence="2">ABC-type xenobiotic transporter</fullName>
        <ecNumber evidence="2">7.6.2.2</ecNumber>
    </recommendedName>
</protein>
<keyword evidence="8" id="KW-0472">Membrane</keyword>
<dbReference type="GO" id="GO:0016887">
    <property type="term" value="F:ATP hydrolysis activity"/>
    <property type="evidence" value="ECO:0007669"/>
    <property type="project" value="InterPro"/>
</dbReference>
<keyword evidence="7" id="KW-1278">Translocase</keyword>
<proteinExistence type="inferred from homology"/>
<keyword evidence="5" id="KW-0547">Nucleotide-binding</keyword>
<dbReference type="InterPro" id="IPR003593">
    <property type="entry name" value="AAA+_ATPase"/>
</dbReference>
<evidence type="ECO:0000256" key="1">
    <source>
        <dbReference type="ARBA" id="ARBA00004413"/>
    </source>
</evidence>
<dbReference type="Pfam" id="PF00005">
    <property type="entry name" value="ABC_tran"/>
    <property type="match status" value="1"/>
</dbReference>
<dbReference type="EC" id="7.6.2.2" evidence="2"/>
<dbReference type="GO" id="GO:0005524">
    <property type="term" value="F:ATP binding"/>
    <property type="evidence" value="ECO:0007669"/>
    <property type="project" value="UniProtKB-KW"/>
</dbReference>
<evidence type="ECO:0000256" key="7">
    <source>
        <dbReference type="ARBA" id="ARBA00022967"/>
    </source>
</evidence>
<keyword evidence="14" id="KW-1185">Reference proteome</keyword>
<evidence type="ECO:0000256" key="5">
    <source>
        <dbReference type="ARBA" id="ARBA00022741"/>
    </source>
</evidence>
<comment type="similarity">
    <text evidence="10">Belongs to the ABC transporter superfamily. Drug exporter-1 (DrugE1) (TC 3.A.1.105) family.</text>
</comment>
<dbReference type="FunFam" id="3.40.50.300:FF:000589">
    <property type="entry name" value="ABC transporter, ATP-binding subunit"/>
    <property type="match status" value="1"/>
</dbReference>
<dbReference type="PANTHER" id="PTHR42711:SF16">
    <property type="entry name" value="ABC TRANSPORTER ATP-BINDING PROTEIN"/>
    <property type="match status" value="1"/>
</dbReference>
<organism evidence="13">
    <name type="scientific">Streptantibioticus silvisoli</name>
    <dbReference type="NCBI Taxonomy" id="2705255"/>
    <lineage>
        <taxon>Bacteria</taxon>
        <taxon>Bacillati</taxon>
        <taxon>Actinomycetota</taxon>
        <taxon>Actinomycetes</taxon>
        <taxon>Kitasatosporales</taxon>
        <taxon>Streptomycetaceae</taxon>
        <taxon>Streptantibioticus</taxon>
    </lineage>
</organism>
<dbReference type="GO" id="GO:0008559">
    <property type="term" value="F:ABC-type xenobiotic transporter activity"/>
    <property type="evidence" value="ECO:0007669"/>
    <property type="project" value="UniProtKB-EC"/>
</dbReference>
<evidence type="ECO:0000256" key="2">
    <source>
        <dbReference type="ARBA" id="ARBA00012191"/>
    </source>
</evidence>
<comment type="subcellular location">
    <subcellularLocation>
        <location evidence="1">Cell membrane</location>
        <topology evidence="1">Peripheral membrane protein</topology>
        <orientation evidence="1">Cytoplasmic side</orientation>
    </subcellularLocation>
</comment>
<comment type="caution">
    <text evidence="13">The sequence shown here is derived from an EMBL/GenBank/DDBJ whole genome shotgun (WGS) entry which is preliminary data.</text>
</comment>
<dbReference type="PROSITE" id="PS50893">
    <property type="entry name" value="ABC_TRANSPORTER_2"/>
    <property type="match status" value="1"/>
</dbReference>
<evidence type="ECO:0000256" key="4">
    <source>
        <dbReference type="ARBA" id="ARBA00022475"/>
    </source>
</evidence>
<evidence type="ECO:0000256" key="8">
    <source>
        <dbReference type="ARBA" id="ARBA00023136"/>
    </source>
</evidence>
<dbReference type="Proteomes" id="UP001156398">
    <property type="component" value="Unassembled WGS sequence"/>
</dbReference>
<dbReference type="Gene3D" id="3.40.50.300">
    <property type="entry name" value="P-loop containing nucleotide triphosphate hydrolases"/>
    <property type="match status" value="1"/>
</dbReference>
<keyword evidence="9" id="KW-0046">Antibiotic resistance</keyword>
<evidence type="ECO:0000256" key="10">
    <source>
        <dbReference type="ARBA" id="ARBA00049985"/>
    </source>
</evidence>
<dbReference type="SUPFAM" id="SSF52540">
    <property type="entry name" value="P-loop containing nucleoside triphosphate hydrolases"/>
    <property type="match status" value="1"/>
</dbReference>
<evidence type="ECO:0000313" key="13">
    <source>
        <dbReference type="EMBL" id="MDI5973368.1"/>
    </source>
</evidence>
<dbReference type="PROSITE" id="PS00211">
    <property type="entry name" value="ABC_TRANSPORTER_1"/>
    <property type="match status" value="1"/>
</dbReference>
<feature type="domain" description="ABC transporter" evidence="11">
    <location>
        <begin position="4"/>
        <end position="229"/>
    </location>
</feature>
<dbReference type="PANTHER" id="PTHR42711">
    <property type="entry name" value="ABC TRANSPORTER ATP-BINDING PROTEIN"/>
    <property type="match status" value="1"/>
</dbReference>
<keyword evidence="3" id="KW-0813">Transport</keyword>
<dbReference type="RefSeq" id="WP_271316958.1">
    <property type="nucleotide sequence ID" value="NZ_JAAGKO020000003.1"/>
</dbReference>
<dbReference type="EMBL" id="JABXJJ020000045">
    <property type="protein sequence ID" value="MDI5973368.1"/>
    <property type="molecule type" value="Genomic_DNA"/>
</dbReference>
<evidence type="ECO:0000256" key="9">
    <source>
        <dbReference type="ARBA" id="ARBA00023251"/>
    </source>
</evidence>
<dbReference type="InterPro" id="IPR027417">
    <property type="entry name" value="P-loop_NTPase"/>
</dbReference>